<evidence type="ECO:0000259" key="5">
    <source>
        <dbReference type="PROSITE" id="PS51720"/>
    </source>
</evidence>
<name>A0A9W2Z450_BIOGL</name>
<keyword evidence="2" id="KW-0547">Nucleotide-binding</keyword>
<sequence>MRPVKELTDVTNKLEVLEGIKQQLQVIIADITKVIQKCKSWIHETDQTTFQELHQILISKTCDYTQQFSQLANERCSKPPKSMIAEEQLTFSEMQSVEAAGLDIKASLDYKRLEEKLKEVTTRVASHTDMIESLLKDKLALKKATKKVSKQNQANEQLCAEHYEEIVAELSSASIFMSNLEVENIKLRTDLTEHIAKMEDVSEKGYRKEMVSDMVNDQQHVAELKTQIEKLNEESAQYQANLEVQEAKNKKLTSKLGFFPRGFLKRAKRFLKESRKSPINIFLFGLSGCGKSAVGSCILQRKCFKRIASLQQGTKQVQCEVGEYNGRRINVFEWPDFCSNNDKKQSESFIKTLMPWVLEKCANDFRVTLVVLKFGDSITNEVIHLVDVLKATFGRNTLKESGVLVLTRGDIFKKSVRESFSDWLQVQDGHLKELMAACNGRALLFDNILKDTDVQGEQLQNLMNMVDEIILDHTFVFKS</sequence>
<dbReference type="PANTHER" id="PTHR10903:SF184">
    <property type="entry name" value="GTP-BINDING PROTEIN A"/>
    <property type="match status" value="1"/>
</dbReference>
<keyword evidence="3" id="KW-0342">GTP-binding</keyword>
<proteinExistence type="inferred from homology"/>
<feature type="coiled-coil region" evidence="4">
    <location>
        <begin position="214"/>
        <end position="255"/>
    </location>
</feature>
<evidence type="ECO:0000256" key="2">
    <source>
        <dbReference type="ARBA" id="ARBA00022741"/>
    </source>
</evidence>
<dbReference type="SUPFAM" id="SSF52540">
    <property type="entry name" value="P-loop containing nucleoside triphosphate hydrolases"/>
    <property type="match status" value="1"/>
</dbReference>
<dbReference type="InterPro" id="IPR045058">
    <property type="entry name" value="GIMA/IAN/Toc"/>
</dbReference>
<evidence type="ECO:0000256" key="4">
    <source>
        <dbReference type="SAM" id="Coils"/>
    </source>
</evidence>
<dbReference type="RefSeq" id="XP_055869715.1">
    <property type="nucleotide sequence ID" value="XM_056013740.1"/>
</dbReference>
<keyword evidence="4" id="KW-0175">Coiled coil</keyword>
<evidence type="ECO:0000313" key="11">
    <source>
        <dbReference type="RefSeq" id="XP_055869717.1"/>
    </source>
</evidence>
<evidence type="ECO:0000313" key="8">
    <source>
        <dbReference type="RefSeq" id="XP_055869714.1"/>
    </source>
</evidence>
<dbReference type="Proteomes" id="UP001165740">
    <property type="component" value="Chromosome 16"/>
</dbReference>
<reference evidence="7 8" key="1">
    <citation type="submission" date="2025-04" db="UniProtKB">
        <authorList>
            <consortium name="RefSeq"/>
        </authorList>
    </citation>
    <scope>IDENTIFICATION</scope>
</reference>
<dbReference type="PANTHER" id="PTHR10903">
    <property type="entry name" value="GTPASE, IMAP FAMILY MEMBER-RELATED"/>
    <property type="match status" value="1"/>
</dbReference>
<dbReference type="GO" id="GO:0005525">
    <property type="term" value="F:GTP binding"/>
    <property type="evidence" value="ECO:0007669"/>
    <property type="project" value="UniProtKB-KW"/>
</dbReference>
<dbReference type="Pfam" id="PF04548">
    <property type="entry name" value="AIG1"/>
    <property type="match status" value="1"/>
</dbReference>
<evidence type="ECO:0000256" key="1">
    <source>
        <dbReference type="ARBA" id="ARBA00008535"/>
    </source>
</evidence>
<evidence type="ECO:0000256" key="3">
    <source>
        <dbReference type="ARBA" id="ARBA00023134"/>
    </source>
</evidence>
<dbReference type="InterPro" id="IPR006703">
    <property type="entry name" value="G_AIG1"/>
</dbReference>
<dbReference type="Gene3D" id="3.40.50.300">
    <property type="entry name" value="P-loop containing nucleotide triphosphate hydrolases"/>
    <property type="match status" value="1"/>
</dbReference>
<evidence type="ECO:0000313" key="6">
    <source>
        <dbReference type="Proteomes" id="UP001165740"/>
    </source>
</evidence>
<keyword evidence="6" id="KW-1185">Reference proteome</keyword>
<dbReference type="PROSITE" id="PS51720">
    <property type="entry name" value="G_AIG1"/>
    <property type="match status" value="1"/>
</dbReference>
<comment type="similarity">
    <text evidence="1">Belongs to the TRAFAC class TrmE-Era-EngA-EngB-Septin-like GTPase superfamily. AIG1/Toc34/Toc159-like paraseptin GTPase family. IAN subfamily.</text>
</comment>
<evidence type="ECO:0000313" key="9">
    <source>
        <dbReference type="RefSeq" id="XP_055869715.1"/>
    </source>
</evidence>
<dbReference type="RefSeq" id="XP_055869716.1">
    <property type="nucleotide sequence ID" value="XM_056013741.1"/>
</dbReference>
<evidence type="ECO:0000313" key="7">
    <source>
        <dbReference type="RefSeq" id="XP_055869712.1"/>
    </source>
</evidence>
<dbReference type="RefSeq" id="XP_055869712.1">
    <property type="nucleotide sequence ID" value="XM_056013737.1"/>
</dbReference>
<dbReference type="InterPro" id="IPR027417">
    <property type="entry name" value="P-loop_NTPase"/>
</dbReference>
<dbReference type="RefSeq" id="XP_055869717.1">
    <property type="nucleotide sequence ID" value="XM_056013742.1"/>
</dbReference>
<gene>
    <name evidence="7 8 9 10 11 12" type="primary">LOC106075706</name>
</gene>
<evidence type="ECO:0000313" key="12">
    <source>
        <dbReference type="RefSeq" id="XP_055869718.1"/>
    </source>
</evidence>
<organism evidence="6 8">
    <name type="scientific">Biomphalaria glabrata</name>
    <name type="common">Bloodfluke planorb</name>
    <name type="synonym">Freshwater snail</name>
    <dbReference type="NCBI Taxonomy" id="6526"/>
    <lineage>
        <taxon>Eukaryota</taxon>
        <taxon>Metazoa</taxon>
        <taxon>Spiralia</taxon>
        <taxon>Lophotrochozoa</taxon>
        <taxon>Mollusca</taxon>
        <taxon>Gastropoda</taxon>
        <taxon>Heterobranchia</taxon>
        <taxon>Euthyneura</taxon>
        <taxon>Panpulmonata</taxon>
        <taxon>Hygrophila</taxon>
        <taxon>Lymnaeoidea</taxon>
        <taxon>Planorbidae</taxon>
        <taxon>Biomphalaria</taxon>
    </lineage>
</organism>
<protein>
    <submittedName>
        <fullName evidence="7 8">Uncharacterized protein LOC106075706 isoform X2</fullName>
    </submittedName>
</protein>
<dbReference type="RefSeq" id="XP_055869714.1">
    <property type="nucleotide sequence ID" value="XM_056013739.1"/>
</dbReference>
<evidence type="ECO:0000313" key="10">
    <source>
        <dbReference type="RefSeq" id="XP_055869716.1"/>
    </source>
</evidence>
<dbReference type="AlphaFoldDB" id="A0A9W2Z450"/>
<dbReference type="RefSeq" id="XP_055869718.1">
    <property type="nucleotide sequence ID" value="XM_056013743.1"/>
</dbReference>
<feature type="coiled-coil region" evidence="4">
    <location>
        <begin position="110"/>
        <end position="161"/>
    </location>
</feature>
<accession>A0A9W2Z450</accession>
<dbReference type="GeneID" id="106075706"/>
<feature type="domain" description="AIG1-type G" evidence="5">
    <location>
        <begin position="276"/>
        <end position="479"/>
    </location>
</feature>